<dbReference type="GO" id="GO:0003697">
    <property type="term" value="F:single-stranded DNA binding"/>
    <property type="evidence" value="ECO:0007669"/>
    <property type="project" value="InterPro"/>
</dbReference>
<dbReference type="Pfam" id="PF00436">
    <property type="entry name" value="SSB"/>
    <property type="match status" value="1"/>
</dbReference>
<proteinExistence type="predicted"/>
<dbReference type="Proteomes" id="UP000243876">
    <property type="component" value="Unassembled WGS sequence"/>
</dbReference>
<dbReference type="PROSITE" id="PS50935">
    <property type="entry name" value="SSB"/>
    <property type="match status" value="1"/>
</dbReference>
<gene>
    <name evidence="3" type="primary">SPOSA6832_04083</name>
</gene>
<evidence type="ECO:0000256" key="1">
    <source>
        <dbReference type="ARBA" id="ARBA00023125"/>
    </source>
</evidence>
<evidence type="ECO:0000256" key="2">
    <source>
        <dbReference type="PROSITE-ProRule" id="PRU00252"/>
    </source>
</evidence>
<dbReference type="AlphaFoldDB" id="A0A0D6ER07"/>
<keyword evidence="1 2" id="KW-0238">DNA-binding</keyword>
<organism evidence="3 4">
    <name type="scientific">Sporidiobolus salmonicolor</name>
    <name type="common">Yeast-like fungus</name>
    <name type="synonym">Sporobolomyces salmonicolor</name>
    <dbReference type="NCBI Taxonomy" id="5005"/>
    <lineage>
        <taxon>Eukaryota</taxon>
        <taxon>Fungi</taxon>
        <taxon>Dikarya</taxon>
        <taxon>Basidiomycota</taxon>
        <taxon>Pucciniomycotina</taxon>
        <taxon>Microbotryomycetes</taxon>
        <taxon>Sporidiobolales</taxon>
        <taxon>Sporidiobolaceae</taxon>
        <taxon>Sporobolomyces</taxon>
    </lineage>
</organism>
<evidence type="ECO:0000313" key="4">
    <source>
        <dbReference type="Proteomes" id="UP000243876"/>
    </source>
</evidence>
<dbReference type="EMBL" id="CENE01000023">
    <property type="protein sequence ID" value="CEQ42278.1"/>
    <property type="molecule type" value="Genomic_DNA"/>
</dbReference>
<dbReference type="InterPro" id="IPR012340">
    <property type="entry name" value="NA-bd_OB-fold"/>
</dbReference>
<reference evidence="4" key="1">
    <citation type="submission" date="2015-02" db="EMBL/GenBank/DDBJ databases">
        <authorList>
            <person name="Gon?alves P."/>
        </authorList>
    </citation>
    <scope>NUCLEOTIDE SEQUENCE [LARGE SCALE GENOMIC DNA]</scope>
</reference>
<accession>A0A0D6ER07</accession>
<dbReference type="OrthoDB" id="1078367at2759"/>
<dbReference type="Gene3D" id="2.40.50.140">
    <property type="entry name" value="Nucleic acid-binding proteins"/>
    <property type="match status" value="1"/>
</dbReference>
<protein>
    <submittedName>
        <fullName evidence="3">SPOSA6832_04083-mRNA-1:cds</fullName>
    </submittedName>
</protein>
<dbReference type="InterPro" id="IPR000424">
    <property type="entry name" value="Primosome_PriB/ssb"/>
</dbReference>
<dbReference type="SUPFAM" id="SSF50249">
    <property type="entry name" value="Nucleic acid-binding proteins"/>
    <property type="match status" value="1"/>
</dbReference>
<name>A0A0D6ER07_SPOSA</name>
<evidence type="ECO:0000313" key="3">
    <source>
        <dbReference type="EMBL" id="CEQ42278.1"/>
    </source>
</evidence>
<feature type="non-terminal residue" evidence="3">
    <location>
        <position position="1"/>
    </location>
</feature>
<keyword evidence="4" id="KW-1185">Reference proteome</keyword>
<sequence>MFAALRPATRIGARAFSTTRPAARDLAKMTLIGRIGSIDVREDKTGKPYLMYKVATTDKGSPPKEGEEYQRPPTSWHTIFARGNAVERLSFLEKGALVYVEASFTVRNEKDEAGNYKTEIFAEHERMTVLQRPKREEEQQ</sequence>